<dbReference type="KEGG" id="luo:HHL09_26160"/>
<dbReference type="RefSeq" id="WP_169457601.1">
    <property type="nucleotide sequence ID" value="NZ_CP051774.1"/>
</dbReference>
<keyword evidence="1" id="KW-1133">Transmembrane helix</keyword>
<feature type="transmembrane region" description="Helical" evidence="1">
    <location>
        <begin position="116"/>
        <end position="139"/>
    </location>
</feature>
<dbReference type="EMBL" id="CP051774">
    <property type="protein sequence ID" value="QJE99115.1"/>
    <property type="molecule type" value="Genomic_DNA"/>
</dbReference>
<accession>A0A858RQT9</accession>
<evidence type="ECO:0000313" key="3">
    <source>
        <dbReference type="Proteomes" id="UP000501812"/>
    </source>
</evidence>
<evidence type="ECO:0000313" key="2">
    <source>
        <dbReference type="EMBL" id="QJE99115.1"/>
    </source>
</evidence>
<organism evidence="2 3">
    <name type="scientific">Luteolibacter luteus</name>
    <dbReference type="NCBI Taxonomy" id="2728835"/>
    <lineage>
        <taxon>Bacteria</taxon>
        <taxon>Pseudomonadati</taxon>
        <taxon>Verrucomicrobiota</taxon>
        <taxon>Verrucomicrobiia</taxon>
        <taxon>Verrucomicrobiales</taxon>
        <taxon>Verrucomicrobiaceae</taxon>
        <taxon>Luteolibacter</taxon>
    </lineage>
</organism>
<sequence>MKPRPIHRSPVFWLGLPGLLFILWTWHDSLTREAGIFRSAWLEGPVHSVGVMDTICYRSAGFHAIYHVIDPGPGESVRHYPIEMWRDDLLPGLLAERASPLLAWKTPDPVFANPRIFIRGVIIPHWLALVLYGVAWGGVIGWRQVRIRRAESATGSAGAVREGM</sequence>
<name>A0A858RQT9_9BACT</name>
<gene>
    <name evidence="2" type="ORF">HHL09_26160</name>
</gene>
<evidence type="ECO:0000256" key="1">
    <source>
        <dbReference type="SAM" id="Phobius"/>
    </source>
</evidence>
<dbReference type="AlphaFoldDB" id="A0A858RQT9"/>
<dbReference type="Proteomes" id="UP000501812">
    <property type="component" value="Chromosome"/>
</dbReference>
<keyword evidence="1" id="KW-0472">Membrane</keyword>
<reference evidence="2 3" key="1">
    <citation type="submission" date="2020-04" db="EMBL/GenBank/DDBJ databases">
        <title>Luteolibacter sp. G-1-1-1 isolated from soil.</title>
        <authorList>
            <person name="Dahal R.H."/>
        </authorList>
    </citation>
    <scope>NUCLEOTIDE SEQUENCE [LARGE SCALE GENOMIC DNA]</scope>
    <source>
        <strain evidence="2 3">G-1-1-1</strain>
    </source>
</reference>
<keyword evidence="1" id="KW-0812">Transmembrane</keyword>
<protein>
    <submittedName>
        <fullName evidence="2">Uncharacterized protein</fullName>
    </submittedName>
</protein>
<proteinExistence type="predicted"/>
<keyword evidence="3" id="KW-1185">Reference proteome</keyword>
<feature type="transmembrane region" description="Helical" evidence="1">
    <location>
        <begin position="12"/>
        <end position="27"/>
    </location>
</feature>